<protein>
    <recommendedName>
        <fullName evidence="3">Phospholipase D-like domain-containing protein</fullName>
    </recommendedName>
</protein>
<sequence length="240" mass="26876">MNNYVIQALIKSQMSPGYMANYINAIINMYCNNTKNNINIHIWGACWGKVISNGTSVKDLVNEVFHNVPKNKVTIVLNDYYPGSTSKDILNELQYRGYSTSIGTNVRNHSKIIHIFENEEVNFLMVGSSNFSANTYLRGRTFIDQTDIAFIKATPESSNIVGSIINAPGSSMLGTNQLLYSWATEAIDRNIDNIDSDPYWTSYINSNPLIINTPYQSKEDIIKTLLNELTPINLSGVLSD</sequence>
<dbReference type="EMBL" id="CAKKNS010000001">
    <property type="protein sequence ID" value="CAH0416008.1"/>
    <property type="molecule type" value="Genomic_DNA"/>
</dbReference>
<organism evidence="1 2">
    <name type="scientific">Periweissella fabaria</name>
    <dbReference type="NCBI Taxonomy" id="546157"/>
    <lineage>
        <taxon>Bacteria</taxon>
        <taxon>Bacillati</taxon>
        <taxon>Bacillota</taxon>
        <taxon>Bacilli</taxon>
        <taxon>Lactobacillales</taxon>
        <taxon>Lactobacillaceae</taxon>
        <taxon>Periweissella</taxon>
    </lineage>
</organism>
<keyword evidence="2" id="KW-1185">Reference proteome</keyword>
<evidence type="ECO:0000313" key="2">
    <source>
        <dbReference type="Proteomes" id="UP000789707"/>
    </source>
</evidence>
<proteinExistence type="predicted"/>
<dbReference type="Gene3D" id="3.30.870.10">
    <property type="entry name" value="Endonuclease Chain A"/>
    <property type="match status" value="1"/>
</dbReference>
<accession>A0ABN8BE01</accession>
<reference evidence="1 2" key="1">
    <citation type="submission" date="2021-11" db="EMBL/GenBank/DDBJ databases">
        <authorList>
            <person name="Depoorter E."/>
        </authorList>
    </citation>
    <scope>NUCLEOTIDE SEQUENCE [LARGE SCALE GENOMIC DNA]</scope>
    <source>
        <strain evidence="1 2">LMG 24289</strain>
    </source>
</reference>
<evidence type="ECO:0008006" key="3">
    <source>
        <dbReference type="Google" id="ProtNLM"/>
    </source>
</evidence>
<dbReference type="Proteomes" id="UP000789707">
    <property type="component" value="Unassembled WGS sequence"/>
</dbReference>
<name>A0ABN8BE01_9LACO</name>
<dbReference type="RefSeq" id="WP_230096073.1">
    <property type="nucleotide sequence ID" value="NZ_CAKKNS010000001.1"/>
</dbReference>
<evidence type="ECO:0000313" key="1">
    <source>
        <dbReference type="EMBL" id="CAH0416008.1"/>
    </source>
</evidence>
<gene>
    <name evidence="1" type="ORF">WFA24289_00307</name>
</gene>
<comment type="caution">
    <text evidence="1">The sequence shown here is derived from an EMBL/GenBank/DDBJ whole genome shotgun (WGS) entry which is preliminary data.</text>
</comment>